<sequence>MSSTIPYDEHMSALSDAWSVANTLMCNEIKTILKHSTDSPNNRTYCVIIKEGKIKNICKVGNKSKHMAALVNNDFILTDIICVEDWRNRMRTISTIDRSIVASLNNWLKNNDPPYGVGGVEFFLMRIMLNPELAARYPRFYATSQRKYKEFNSQIDKLGLLPSTIVDEFREFLTLIKKRPDYVPPSREHPQHYYKLRPRKRVLYYPQNN</sequence>
<protein>
    <submittedName>
        <fullName evidence="1">Uncharacterized protein</fullName>
    </submittedName>
</protein>
<reference evidence="1" key="1">
    <citation type="journal article" date="2020" name="Nature">
        <title>Giant virus diversity and host interactions through global metagenomics.</title>
        <authorList>
            <person name="Schulz F."/>
            <person name="Roux S."/>
            <person name="Paez-Espino D."/>
            <person name="Jungbluth S."/>
            <person name="Walsh D.A."/>
            <person name="Denef V.J."/>
            <person name="McMahon K.D."/>
            <person name="Konstantinidis K.T."/>
            <person name="Eloe-Fadrosh E.A."/>
            <person name="Kyrpides N.C."/>
            <person name="Woyke T."/>
        </authorList>
    </citation>
    <scope>NUCLEOTIDE SEQUENCE</scope>
    <source>
        <strain evidence="1">GVMAG-M-3300023184-62</strain>
    </source>
</reference>
<organism evidence="1">
    <name type="scientific">viral metagenome</name>
    <dbReference type="NCBI Taxonomy" id="1070528"/>
    <lineage>
        <taxon>unclassified sequences</taxon>
        <taxon>metagenomes</taxon>
        <taxon>organismal metagenomes</taxon>
    </lineage>
</organism>
<name>A0A6C0IAE5_9ZZZZ</name>
<accession>A0A6C0IAE5</accession>
<evidence type="ECO:0000313" key="1">
    <source>
        <dbReference type="EMBL" id="QHT90008.1"/>
    </source>
</evidence>
<dbReference type="EMBL" id="MN740152">
    <property type="protein sequence ID" value="QHT90008.1"/>
    <property type="molecule type" value="Genomic_DNA"/>
</dbReference>
<dbReference type="AlphaFoldDB" id="A0A6C0IAE5"/>
<proteinExistence type="predicted"/>